<evidence type="ECO:0000313" key="1">
    <source>
        <dbReference type="EMBL" id="ACB86110.1"/>
    </source>
</evidence>
<dbReference type="Proteomes" id="UP000001683">
    <property type="component" value="Chromosome"/>
</dbReference>
<name>B2A1R3_NATTJ</name>
<sequence>MWRTSHFYKDVVQSLENAVELVTDFYYNFLLQELRQYINEKYLTDYQQFEQIVVDLENFDFDDAALVKTFREVGFRSYFSLFIQLDYTRMQEIQECINKAKKFFKSVHQIDNKDERLEEYFESFEQVGPFLKHKLNQKELIKTKMLEYVNIENTTSKSQIKQKFEYSENFNSSRHEKEYFDLWPDVLTKQTKSMNTVRFKVDRDENWNISADLNEVDKPAI</sequence>
<dbReference type="RefSeq" id="WP_012448953.1">
    <property type="nucleotide sequence ID" value="NC_010718.1"/>
</dbReference>
<dbReference type="OrthoDB" id="9844154at2"/>
<proteinExistence type="predicted"/>
<dbReference type="InParanoid" id="B2A1R3"/>
<gene>
    <name evidence="1" type="ordered locus">Nther_2551</name>
</gene>
<reference evidence="1 2" key="1">
    <citation type="submission" date="2008-04" db="EMBL/GenBank/DDBJ databases">
        <title>Complete sequence of chromosome of Natranaerobius thermophilus JW/NM-WN-LF.</title>
        <authorList>
            <consortium name="US DOE Joint Genome Institute"/>
            <person name="Copeland A."/>
            <person name="Lucas S."/>
            <person name="Lapidus A."/>
            <person name="Glavina del Rio T."/>
            <person name="Dalin E."/>
            <person name="Tice H."/>
            <person name="Bruce D."/>
            <person name="Goodwin L."/>
            <person name="Pitluck S."/>
            <person name="Chertkov O."/>
            <person name="Brettin T."/>
            <person name="Detter J.C."/>
            <person name="Han C."/>
            <person name="Kuske C.R."/>
            <person name="Schmutz J."/>
            <person name="Larimer F."/>
            <person name="Land M."/>
            <person name="Hauser L."/>
            <person name="Kyrpides N."/>
            <person name="Lykidis A."/>
            <person name="Mesbah N.M."/>
            <person name="Wiegel J."/>
        </authorList>
    </citation>
    <scope>NUCLEOTIDE SEQUENCE [LARGE SCALE GENOMIC DNA]</scope>
    <source>
        <strain evidence="2">ATCC BAA-1301 / DSM 18059 / JW/NM-WN-LF</strain>
    </source>
</reference>
<evidence type="ECO:0000313" key="2">
    <source>
        <dbReference type="Proteomes" id="UP000001683"/>
    </source>
</evidence>
<dbReference type="HOGENOM" id="CLU_1249506_0_0_9"/>
<accession>B2A1R3</accession>
<keyword evidence="2" id="KW-1185">Reference proteome</keyword>
<dbReference type="EMBL" id="CP001034">
    <property type="protein sequence ID" value="ACB86110.1"/>
    <property type="molecule type" value="Genomic_DNA"/>
</dbReference>
<organism evidence="1 2">
    <name type="scientific">Natranaerobius thermophilus (strain ATCC BAA-1301 / DSM 18059 / JW/NM-WN-LF)</name>
    <dbReference type="NCBI Taxonomy" id="457570"/>
    <lineage>
        <taxon>Bacteria</taxon>
        <taxon>Bacillati</taxon>
        <taxon>Bacillota</taxon>
        <taxon>Clostridia</taxon>
        <taxon>Natranaerobiales</taxon>
        <taxon>Natranaerobiaceae</taxon>
        <taxon>Natranaerobius</taxon>
    </lineage>
</organism>
<dbReference type="KEGG" id="nth:Nther_2551"/>
<dbReference type="AlphaFoldDB" id="B2A1R3"/>
<reference evidence="1 2" key="2">
    <citation type="journal article" date="2011" name="J. Bacteriol.">
        <title>Complete genome sequence of the anaerobic, halophilic alkalithermophile Natranaerobius thermophilus JW/NM-WN-LF.</title>
        <authorList>
            <person name="Zhao B."/>
            <person name="Mesbah N.M."/>
            <person name="Dalin E."/>
            <person name="Goodwin L."/>
            <person name="Nolan M."/>
            <person name="Pitluck S."/>
            <person name="Chertkov O."/>
            <person name="Brettin T.S."/>
            <person name="Han J."/>
            <person name="Larimer F.W."/>
            <person name="Land M.L."/>
            <person name="Hauser L."/>
            <person name="Kyrpides N."/>
            <person name="Wiegel J."/>
        </authorList>
    </citation>
    <scope>NUCLEOTIDE SEQUENCE [LARGE SCALE GENOMIC DNA]</scope>
    <source>
        <strain evidence="2">ATCC BAA-1301 / DSM 18059 / JW/NM-WN-LF</strain>
    </source>
</reference>
<protein>
    <submittedName>
        <fullName evidence="1">Uncharacterized protein</fullName>
    </submittedName>
</protein>
<dbReference type="STRING" id="457570.Nther_2551"/>